<dbReference type="InterPro" id="IPR010070">
    <property type="entry name" value="YjcZ-like"/>
</dbReference>
<dbReference type="RefSeq" id="WP_179596029.1">
    <property type="nucleotide sequence ID" value="NZ_JACCBX010000002.1"/>
</dbReference>
<protein>
    <submittedName>
        <fullName evidence="7">YjcZ family sporulation protein</fullName>
    </submittedName>
</protein>
<dbReference type="Pfam" id="PF09680">
    <property type="entry name" value="YjcZ_2"/>
    <property type="match status" value="1"/>
</dbReference>
<accession>A0ABV4YQY3</accession>
<comment type="subcellular location">
    <subcellularLocation>
        <location evidence="1">Membrane</location>
        <topology evidence="1">Single-pass membrane protein</topology>
    </subcellularLocation>
</comment>
<sequence length="28" mass="3228">MSNEYESGFGFHLIVVLFILLIIIWAVC</sequence>
<feature type="transmembrane region" description="Helical" evidence="6">
    <location>
        <begin position="9"/>
        <end position="27"/>
    </location>
</feature>
<keyword evidence="4 6" id="KW-1133">Transmembrane helix</keyword>
<keyword evidence="3 6" id="KW-0812">Transmembrane</keyword>
<evidence type="ECO:0000256" key="6">
    <source>
        <dbReference type="SAM" id="Phobius"/>
    </source>
</evidence>
<keyword evidence="5 6" id="KW-0472">Membrane</keyword>
<dbReference type="NCBIfam" id="TIGR01732">
    <property type="entry name" value="tiny_TM_bacill"/>
    <property type="match status" value="1"/>
</dbReference>
<evidence type="ECO:0000256" key="1">
    <source>
        <dbReference type="ARBA" id="ARBA00004167"/>
    </source>
</evidence>
<comment type="similarity">
    <text evidence="2">Belongs to the SscA family.</text>
</comment>
<dbReference type="EMBL" id="JAROBZ020000001">
    <property type="protein sequence ID" value="MFB3167267.1"/>
    <property type="molecule type" value="Genomic_DNA"/>
</dbReference>
<gene>
    <name evidence="7" type="ORF">P5G62_009105</name>
</gene>
<comment type="caution">
    <text evidence="7">The sequence shown here is derived from an EMBL/GenBank/DDBJ whole genome shotgun (WGS) entry which is preliminary data.</text>
</comment>
<evidence type="ECO:0000256" key="2">
    <source>
        <dbReference type="ARBA" id="ARBA00010221"/>
    </source>
</evidence>
<reference evidence="7 8" key="1">
    <citation type="submission" date="2024-05" db="EMBL/GenBank/DDBJ databases">
        <authorList>
            <person name="Venkateswaran K."/>
        </authorList>
    </citation>
    <scope>NUCLEOTIDE SEQUENCE [LARGE SCALE GENOMIC DNA]</scope>
    <source>
        <strain evidence="7 8">179-C4-2-HS</strain>
    </source>
</reference>
<evidence type="ECO:0000256" key="4">
    <source>
        <dbReference type="ARBA" id="ARBA00022989"/>
    </source>
</evidence>
<organism evidence="7 8">
    <name type="scientific">Neobacillus driksii</name>
    <dbReference type="NCBI Taxonomy" id="3035913"/>
    <lineage>
        <taxon>Bacteria</taxon>
        <taxon>Bacillati</taxon>
        <taxon>Bacillota</taxon>
        <taxon>Bacilli</taxon>
        <taxon>Bacillales</taxon>
        <taxon>Bacillaceae</taxon>
        <taxon>Neobacillus</taxon>
    </lineage>
</organism>
<evidence type="ECO:0000256" key="5">
    <source>
        <dbReference type="ARBA" id="ARBA00023136"/>
    </source>
</evidence>
<evidence type="ECO:0000256" key="3">
    <source>
        <dbReference type="ARBA" id="ARBA00022692"/>
    </source>
</evidence>
<evidence type="ECO:0000313" key="8">
    <source>
        <dbReference type="Proteomes" id="UP001241748"/>
    </source>
</evidence>
<keyword evidence="8" id="KW-1185">Reference proteome</keyword>
<proteinExistence type="inferred from homology"/>
<dbReference type="Proteomes" id="UP001241748">
    <property type="component" value="Unassembled WGS sequence"/>
</dbReference>
<evidence type="ECO:0000313" key="7">
    <source>
        <dbReference type="EMBL" id="MFB3167267.1"/>
    </source>
</evidence>
<name>A0ABV4YQY3_9BACI</name>